<evidence type="ECO:0000313" key="2">
    <source>
        <dbReference type="WBParaSite" id="PS1159_v2.g13726.t1"/>
    </source>
</evidence>
<accession>A0AC35F4C4</accession>
<sequence>MESQVLTPSQSQGLIACCECGHAIPPNPTNMCVGCVRSRVDITEGIPKTAQLFQCKFCLRWHIPPTTWTHAELESKELLAHCLKKIKATITKVRLVDANFIWTEPHSKRTKVKLTVQREVFTGAILQQSFVVEFTHYNQICDECRRAEAKDYWRACVQIRQKCDFKKTLFYLEQLLIKHGAHINTTNIKPSPTGIDFYYARLQDSRKLVDFVIDALPCKYQYSQQLISHDVQNNTFDYKHTFCVELAPVTRDALVILPKKIAQSYGNMGQLLVCLRVTNVISLIDPANLQMNEVSSVVYWKHPFEILCQPKHLVEFYVIDVEPINDYKRGTGHSHVSTKHALADVWVVRSNNVGASDVAPTCCRTHLGFLLNAGDLVYGYDLKNSNVNNPLFDELKEEDIPDVVLIRKSYDREQRAKSRPWKLRRLIDQEDTASVANAFMGFMEDIEEDPAIRDKINIYRDPTKPLKVEETDGHPTVSLSEMLEDLHIKEEEGMES</sequence>
<organism evidence="1 2">
    <name type="scientific">Panagrolaimus sp. PS1159</name>
    <dbReference type="NCBI Taxonomy" id="55785"/>
    <lineage>
        <taxon>Eukaryota</taxon>
        <taxon>Metazoa</taxon>
        <taxon>Ecdysozoa</taxon>
        <taxon>Nematoda</taxon>
        <taxon>Chromadorea</taxon>
        <taxon>Rhabditida</taxon>
        <taxon>Tylenchina</taxon>
        <taxon>Panagrolaimomorpha</taxon>
        <taxon>Panagrolaimoidea</taxon>
        <taxon>Panagrolaimidae</taxon>
        <taxon>Panagrolaimus</taxon>
    </lineage>
</organism>
<proteinExistence type="predicted"/>
<name>A0AC35F4C4_9BILA</name>
<dbReference type="WBParaSite" id="PS1159_v2.g13726.t1">
    <property type="protein sequence ID" value="PS1159_v2.g13726.t1"/>
    <property type="gene ID" value="PS1159_v2.g13726"/>
</dbReference>
<evidence type="ECO:0000313" key="1">
    <source>
        <dbReference type="Proteomes" id="UP000887580"/>
    </source>
</evidence>
<dbReference type="Proteomes" id="UP000887580">
    <property type="component" value="Unplaced"/>
</dbReference>
<protein>
    <submittedName>
        <fullName evidence="2">60S ribosomal export protein NMD3</fullName>
    </submittedName>
</protein>
<reference evidence="2" key="1">
    <citation type="submission" date="2022-11" db="UniProtKB">
        <authorList>
            <consortium name="WormBaseParasite"/>
        </authorList>
    </citation>
    <scope>IDENTIFICATION</scope>
</reference>